<dbReference type="OrthoDB" id="5354002at2"/>
<dbReference type="AlphaFoldDB" id="A0A086ZH95"/>
<comment type="caution">
    <text evidence="1">The sequence shown here is derived from an EMBL/GenBank/DDBJ whole genome shotgun (WGS) entry which is preliminary data.</text>
</comment>
<dbReference type="InterPro" id="IPR005046">
    <property type="entry name" value="DUF285"/>
</dbReference>
<dbReference type="Proteomes" id="UP000029096">
    <property type="component" value="Unassembled WGS sequence"/>
</dbReference>
<organism evidence="1 2">
    <name type="scientific">Bifidobacterium bohemicum DSM 22767</name>
    <dbReference type="NCBI Taxonomy" id="1437606"/>
    <lineage>
        <taxon>Bacteria</taxon>
        <taxon>Bacillati</taxon>
        <taxon>Actinomycetota</taxon>
        <taxon>Actinomycetes</taxon>
        <taxon>Bifidobacteriales</taxon>
        <taxon>Bifidobacteriaceae</taxon>
        <taxon>Bifidobacterium</taxon>
    </lineage>
</organism>
<dbReference type="RefSeq" id="WP_033522252.1">
    <property type="nucleotide sequence ID" value="NZ_JDUS01000019.1"/>
</dbReference>
<dbReference type="EMBL" id="JGYP01000002">
    <property type="protein sequence ID" value="KFI45895.1"/>
    <property type="molecule type" value="Genomic_DNA"/>
</dbReference>
<dbReference type="NCBIfam" id="TIGR02167">
    <property type="entry name" value="Liste_lipo_26"/>
    <property type="match status" value="2"/>
</dbReference>
<protein>
    <submittedName>
        <fullName evidence="1">Lipoprotein</fullName>
    </submittedName>
</protein>
<gene>
    <name evidence="1" type="ORF">BBOH_0701</name>
</gene>
<keyword evidence="1" id="KW-0449">Lipoprotein</keyword>
<name>A0A086ZH95_9BIFI</name>
<dbReference type="InterPro" id="IPR011889">
    <property type="entry name" value="Liste_lipo_26"/>
</dbReference>
<keyword evidence="2" id="KW-1185">Reference proteome</keyword>
<reference evidence="1 2" key="1">
    <citation type="submission" date="2014-03" db="EMBL/GenBank/DDBJ databases">
        <title>Genomics of Bifidobacteria.</title>
        <authorList>
            <person name="Ventura M."/>
            <person name="Milani C."/>
            <person name="Lugli G.A."/>
        </authorList>
    </citation>
    <scope>NUCLEOTIDE SEQUENCE [LARGE SCALE GENOMIC DNA]</scope>
    <source>
        <strain evidence="1 2">DSM 22767</strain>
    </source>
</reference>
<sequence>MLNDDASADISFSNLPSVKTIDVTHLAVSQATDLHCMFRVTPLLETIDRFETWNTGNVTNMDSVFCVANEIRQPDGISKWNTRNVTNMRGIFTKTRSLSNLIYPDGTLVKSAM</sequence>
<evidence type="ECO:0000313" key="2">
    <source>
        <dbReference type="Proteomes" id="UP000029096"/>
    </source>
</evidence>
<accession>A0A086ZH95</accession>
<dbReference type="Pfam" id="PF03382">
    <property type="entry name" value="DUF285"/>
    <property type="match status" value="1"/>
</dbReference>
<evidence type="ECO:0000313" key="1">
    <source>
        <dbReference type="EMBL" id="KFI45895.1"/>
    </source>
</evidence>
<proteinExistence type="predicted"/>
<dbReference type="STRING" id="1437606.BBOH_0701"/>